<dbReference type="GO" id="GO:0005634">
    <property type="term" value="C:nucleus"/>
    <property type="evidence" value="ECO:0007669"/>
    <property type="project" value="UniProtKB-SubCell"/>
</dbReference>
<evidence type="ECO:0000256" key="2">
    <source>
        <dbReference type="ARBA" id="ARBA00008126"/>
    </source>
</evidence>
<dbReference type="InterPro" id="IPR001841">
    <property type="entry name" value="Znf_RING"/>
</dbReference>
<keyword evidence="5" id="KW-0479">Metal-binding</keyword>
<dbReference type="OrthoDB" id="116827at2759"/>
<feature type="region of interest" description="Disordered" evidence="7">
    <location>
        <begin position="118"/>
        <end position="149"/>
    </location>
</feature>
<keyword evidence="6" id="KW-0175">Coiled coil</keyword>
<dbReference type="GO" id="GO:0061630">
    <property type="term" value="F:ubiquitin protein ligase activity"/>
    <property type="evidence" value="ECO:0007669"/>
    <property type="project" value="InterPro"/>
</dbReference>
<dbReference type="InterPro" id="IPR031790">
    <property type="entry name" value="Znf-NOSIP"/>
</dbReference>
<comment type="subcellular location">
    <subcellularLocation>
        <location evidence="1 4">Nucleus</location>
    </subcellularLocation>
</comment>
<reference evidence="9" key="1">
    <citation type="submission" date="2020-01" db="EMBL/GenBank/DDBJ databases">
        <title>Genome Sequencing of Three Apophysomyces-Like Fungal Strains Confirms a Novel Fungal Genus in the Mucoromycota with divergent Burkholderia-like Endosymbiotic Bacteria.</title>
        <authorList>
            <person name="Stajich J.E."/>
            <person name="Macias A.M."/>
            <person name="Carter-House D."/>
            <person name="Lovett B."/>
            <person name="Kasson L.R."/>
            <person name="Berry K."/>
            <person name="Grigoriev I."/>
            <person name="Chang Y."/>
            <person name="Spatafora J."/>
            <person name="Kasson M.T."/>
        </authorList>
    </citation>
    <scope>NUCLEOTIDE SEQUENCE</scope>
    <source>
        <strain evidence="9">NRRL A-21654</strain>
    </source>
</reference>
<accession>A0A8H7BR91</accession>
<dbReference type="Pfam" id="PF04641">
    <property type="entry name" value="Rtf2"/>
    <property type="match status" value="1"/>
</dbReference>
<evidence type="ECO:0000256" key="7">
    <source>
        <dbReference type="SAM" id="MobiDB-lite"/>
    </source>
</evidence>
<keyword evidence="5" id="KW-0863">Zinc-finger</keyword>
<dbReference type="Pfam" id="PF15906">
    <property type="entry name" value="zf-NOSIP"/>
    <property type="match status" value="1"/>
</dbReference>
<dbReference type="SUPFAM" id="SSF57850">
    <property type="entry name" value="RING/U-box"/>
    <property type="match status" value="2"/>
</dbReference>
<comment type="caution">
    <text evidence="9">The sequence shown here is derived from an EMBL/GenBank/DDBJ whole genome shotgun (WGS) entry which is preliminary data.</text>
</comment>
<dbReference type="Gene3D" id="3.30.40.10">
    <property type="entry name" value="Zinc/RING finger domain, C3HC4 (zinc finger)"/>
    <property type="match status" value="2"/>
</dbReference>
<dbReference type="PANTHER" id="PTHR13063:SF10">
    <property type="entry name" value="NITRIC OXIDE SYNTHASE-INTERACTING PROTEIN"/>
    <property type="match status" value="1"/>
</dbReference>
<dbReference type="InterPro" id="IPR016818">
    <property type="entry name" value="NOSIP"/>
</dbReference>
<dbReference type="GO" id="GO:0008270">
    <property type="term" value="F:zinc ion binding"/>
    <property type="evidence" value="ECO:0007669"/>
    <property type="project" value="UniProtKB-KW"/>
</dbReference>
<evidence type="ECO:0000256" key="6">
    <source>
        <dbReference type="SAM" id="Coils"/>
    </source>
</evidence>
<evidence type="ECO:0000256" key="3">
    <source>
        <dbReference type="ARBA" id="ARBA00023242"/>
    </source>
</evidence>
<name>A0A8H7BR91_9FUNG</name>
<feature type="coiled-coil region" evidence="6">
    <location>
        <begin position="167"/>
        <end position="194"/>
    </location>
</feature>
<evidence type="ECO:0000313" key="10">
    <source>
        <dbReference type="Proteomes" id="UP000605846"/>
    </source>
</evidence>
<keyword evidence="3 4" id="KW-0539">Nucleus</keyword>
<keyword evidence="5" id="KW-0862">Zinc</keyword>
<dbReference type="PANTHER" id="PTHR13063">
    <property type="entry name" value="ENOS INTERACTING PROTEIN"/>
    <property type="match status" value="1"/>
</dbReference>
<evidence type="ECO:0000256" key="1">
    <source>
        <dbReference type="ARBA" id="ARBA00004123"/>
    </source>
</evidence>
<proteinExistence type="inferred from homology"/>
<dbReference type="PIRSF" id="PIRSF023577">
    <property type="entry name" value="ENOS_interacting"/>
    <property type="match status" value="1"/>
</dbReference>
<gene>
    <name evidence="9" type="ORF">EC973_008011</name>
</gene>
<dbReference type="EMBL" id="JABAYA010000064">
    <property type="protein sequence ID" value="KAF7727150.1"/>
    <property type="molecule type" value="Genomic_DNA"/>
</dbReference>
<evidence type="ECO:0000259" key="8">
    <source>
        <dbReference type="PROSITE" id="PS50089"/>
    </source>
</evidence>
<evidence type="ECO:0000256" key="5">
    <source>
        <dbReference type="PROSITE-ProRule" id="PRU00175"/>
    </source>
</evidence>
<dbReference type="Proteomes" id="UP000605846">
    <property type="component" value="Unassembled WGS sequence"/>
</dbReference>
<feature type="compositionally biased region" description="Basic and acidic residues" evidence="7">
    <location>
        <begin position="123"/>
        <end position="140"/>
    </location>
</feature>
<dbReference type="AlphaFoldDB" id="A0A8H7BR91"/>
<protein>
    <recommendedName>
        <fullName evidence="8">RING-type domain-containing protein</fullName>
    </recommendedName>
</protein>
<keyword evidence="10" id="KW-1185">Reference proteome</keyword>
<dbReference type="InterPro" id="IPR013083">
    <property type="entry name" value="Znf_RING/FYVE/PHD"/>
</dbReference>
<organism evidence="9 10">
    <name type="scientific">Apophysomyces ossiformis</name>
    <dbReference type="NCBI Taxonomy" id="679940"/>
    <lineage>
        <taxon>Eukaryota</taxon>
        <taxon>Fungi</taxon>
        <taxon>Fungi incertae sedis</taxon>
        <taxon>Mucoromycota</taxon>
        <taxon>Mucoromycotina</taxon>
        <taxon>Mucoromycetes</taxon>
        <taxon>Mucorales</taxon>
        <taxon>Mucorineae</taxon>
        <taxon>Mucoraceae</taxon>
        <taxon>Apophysomyces</taxon>
    </lineage>
</organism>
<feature type="domain" description="RING-type" evidence="8">
    <location>
        <begin position="253"/>
        <end position="295"/>
    </location>
</feature>
<sequence length="330" mass="36980">MPRHSKNNTASSVFTYHEAKSLDYGTKRQRIGRDSFREYNACFLCLQTARDPVACSHGHLACRECMYEFILTQKQNIKREQRQLELKLLELKEKKLQSAEEARQALLDEFEKTQTSMLGNRKSFKEEKNSLNKSEPKSDRGSIASITSDSASSSKKRKFELTEEEIAANNEKDVEKASQKLAEEKAEASKAKLASFWLPTLTPEAQVQGKDEIKAVQPQPMCTASKEAHAISIKSLIEIKFQTEDGKKDKNVCPACLKSLSNAIKFSVMRNCGHVICNACTDMFVKKSKKCYVCEKKTKSKDIVDMSAEGTGFVGGSTAAMAEKWGLAFQ</sequence>
<evidence type="ECO:0000313" key="9">
    <source>
        <dbReference type="EMBL" id="KAF7727150.1"/>
    </source>
</evidence>
<evidence type="ECO:0000256" key="4">
    <source>
        <dbReference type="PIRNR" id="PIRNR023577"/>
    </source>
</evidence>
<feature type="coiled-coil region" evidence="6">
    <location>
        <begin position="74"/>
        <end position="116"/>
    </location>
</feature>
<comment type="similarity">
    <text evidence="2 4">Belongs to the NOSIP family.</text>
</comment>
<dbReference type="PROSITE" id="PS50089">
    <property type="entry name" value="ZF_RING_2"/>
    <property type="match status" value="1"/>
</dbReference>